<dbReference type="InterPro" id="IPR028082">
    <property type="entry name" value="Peripla_BP_I"/>
</dbReference>
<name>A0ABW7UJD9_9ACTN</name>
<dbReference type="Proteomes" id="UP001611548">
    <property type="component" value="Unassembled WGS sequence"/>
</dbReference>
<proteinExistence type="predicted"/>
<dbReference type="Gene3D" id="3.40.50.2300">
    <property type="match status" value="2"/>
</dbReference>
<evidence type="ECO:0000313" key="2">
    <source>
        <dbReference type="Proteomes" id="UP001611548"/>
    </source>
</evidence>
<organism evidence="1 2">
    <name type="scientific">Streptomyces pathocidini</name>
    <dbReference type="NCBI Taxonomy" id="1650571"/>
    <lineage>
        <taxon>Bacteria</taxon>
        <taxon>Bacillati</taxon>
        <taxon>Actinomycetota</taxon>
        <taxon>Actinomycetes</taxon>
        <taxon>Kitasatosporales</taxon>
        <taxon>Streptomycetaceae</taxon>
        <taxon>Streptomyces</taxon>
    </lineage>
</organism>
<keyword evidence="2" id="KW-1185">Reference proteome</keyword>
<dbReference type="SUPFAM" id="SSF53822">
    <property type="entry name" value="Periplasmic binding protein-like I"/>
    <property type="match status" value="1"/>
</dbReference>
<gene>
    <name evidence="1" type="ORF">ACH429_01260</name>
</gene>
<accession>A0ABW7UJD9</accession>
<dbReference type="EMBL" id="JBIRWE010000001">
    <property type="protein sequence ID" value="MFI1962770.1"/>
    <property type="molecule type" value="Genomic_DNA"/>
</dbReference>
<protein>
    <submittedName>
        <fullName evidence="1">ABC transporter substrate-binding protein</fullName>
    </submittedName>
</protein>
<dbReference type="CDD" id="cd06268">
    <property type="entry name" value="PBP1_ABC_transporter_LIVBP-like"/>
    <property type="match status" value="1"/>
</dbReference>
<reference evidence="1 2" key="1">
    <citation type="submission" date="2024-10" db="EMBL/GenBank/DDBJ databases">
        <title>The Natural Products Discovery Center: Release of the First 8490 Sequenced Strains for Exploring Actinobacteria Biosynthetic Diversity.</title>
        <authorList>
            <person name="Kalkreuter E."/>
            <person name="Kautsar S.A."/>
            <person name="Yang D."/>
            <person name="Bader C.D."/>
            <person name="Teijaro C.N."/>
            <person name="Fluegel L."/>
            <person name="Davis C.M."/>
            <person name="Simpson J.R."/>
            <person name="Lauterbach L."/>
            <person name="Steele A.D."/>
            <person name="Gui C."/>
            <person name="Meng S."/>
            <person name="Li G."/>
            <person name="Viehrig K."/>
            <person name="Ye F."/>
            <person name="Su P."/>
            <person name="Kiefer A.F."/>
            <person name="Nichols A."/>
            <person name="Cepeda A.J."/>
            <person name="Yan W."/>
            <person name="Fan B."/>
            <person name="Jiang Y."/>
            <person name="Adhikari A."/>
            <person name="Zheng C.-J."/>
            <person name="Schuster L."/>
            <person name="Cowan T.M."/>
            <person name="Smanski M.J."/>
            <person name="Chevrette M.G."/>
            <person name="De Carvalho L.P.S."/>
            <person name="Shen B."/>
        </authorList>
    </citation>
    <scope>NUCLEOTIDE SEQUENCE [LARGE SCALE GENOMIC DNA]</scope>
    <source>
        <strain evidence="1 2">NPDC020327</strain>
    </source>
</reference>
<evidence type="ECO:0000313" key="1">
    <source>
        <dbReference type="EMBL" id="MFI1962770.1"/>
    </source>
</evidence>
<sequence length="522" mass="55804">MSPGSWVRNRPWWARWPWNAMSAVVLLTLVAGALVWLLRPEDTSCATGVDRVGSGPEAQCVGITDGSYHFGDGTKETGENLDQVSELIHEENASIERASKEQGGPSYVAIVYLMPLIPRPGDTNTPDSVRHEVQGAYTAQYEANHSDKYGDSPKIKLLLANSGSTDEQRAAALDRIRERIGPEHIVAVAGLGTSTDATEKMTRTITASEADGGLQLAATGSVLTADTLSKVKGLVRVAPTNSDEAAAAAALLQRKPFADKRVLVIQDSRPDDQYTRTLGEAFLKAIPKKRLAGNVEEYDSSQEGVASAFKTRMSNLCAAEPDVVYFAGRGVDLPRFLAPLKDRPCTDRQLVVLTGDDASQSAQASGFDQIKETLRSGNVRLLYTGLAHQGAWEQRKDAYPGWAVQSFREKGAYRSEFSEETLDDGQAIMGHDAVLTAVSGVRLAARASEANGRVTGSQTIQIWKSLHGVESVKGASGLISLSNDGSPARKAVPVIEIAPDGTVRTLDVSASSGTPLTEADLS</sequence>
<dbReference type="RefSeq" id="WP_055471934.1">
    <property type="nucleotide sequence ID" value="NZ_JBIRWE010000001.1"/>
</dbReference>
<comment type="caution">
    <text evidence="1">The sequence shown here is derived from an EMBL/GenBank/DDBJ whole genome shotgun (WGS) entry which is preliminary data.</text>
</comment>